<dbReference type="EMBL" id="JADRCP010000001">
    <property type="protein sequence ID" value="MBK5176295.1"/>
    <property type="molecule type" value="Genomic_DNA"/>
</dbReference>
<dbReference type="SUPFAM" id="SSF46785">
    <property type="entry name" value="Winged helix' DNA-binding domain"/>
    <property type="match status" value="1"/>
</dbReference>
<evidence type="ECO:0000313" key="5">
    <source>
        <dbReference type="Proteomes" id="UP000807542"/>
    </source>
</evidence>
<dbReference type="PANTHER" id="PTHR43252:SF7">
    <property type="entry name" value="TRANSCRIPTIONAL REGULATOR YQJI"/>
    <property type="match status" value="1"/>
</dbReference>
<comment type="caution">
    <text evidence="4">The sequence shown here is derived from an EMBL/GenBank/DDBJ whole genome shotgun (WGS) entry which is preliminary data.</text>
</comment>
<dbReference type="InterPro" id="IPR036390">
    <property type="entry name" value="WH_DNA-bd_sf"/>
</dbReference>
<evidence type="ECO:0000313" key="6">
    <source>
        <dbReference type="Proteomes" id="UP001296969"/>
    </source>
</evidence>
<feature type="domain" description="Transcription regulator PadR N-terminal" evidence="2">
    <location>
        <begin position="79"/>
        <end position="148"/>
    </location>
</feature>
<accession>A0A9D7AHY5</accession>
<keyword evidence="6" id="KW-1185">Reference proteome</keyword>
<evidence type="ECO:0000259" key="2">
    <source>
        <dbReference type="Pfam" id="PF03551"/>
    </source>
</evidence>
<dbReference type="Gene3D" id="1.10.10.10">
    <property type="entry name" value="Winged helix-like DNA-binding domain superfamily/Winged helix DNA-binding domain"/>
    <property type="match status" value="1"/>
</dbReference>
<feature type="region of interest" description="Disordered" evidence="1">
    <location>
        <begin position="1"/>
        <end position="60"/>
    </location>
</feature>
<sequence>MLTQLFNRQRHARHGDDSEKGRGFGGRGRRGMEGGERCRDEGHEHHHGRGRGRPGDCDPRDRHMKLRRLFEHGDLRVVLLAFVEKKPSYGYELIKAIEEATSGLYVPSPGVIYPTLSLLEEQGYIETIEGEKGRKSFQITAEGQQELKDNQGTVDVIFQRLSHVGKGRNENLGSEIREAVHKLKGLLRENLVRGELSPEQINRIAATLNEAVQRIETEIRSGKDAAASEAAKD</sequence>
<dbReference type="InterPro" id="IPR036388">
    <property type="entry name" value="WH-like_DNA-bd_sf"/>
</dbReference>
<dbReference type="Proteomes" id="UP000807542">
    <property type="component" value="Unassembled WGS sequence"/>
</dbReference>
<dbReference type="AlphaFoldDB" id="A0A9D7AHY5"/>
<organism evidence="4 5">
    <name type="scientific">Limnobaculum xujianqingii</name>
    <dbReference type="NCBI Taxonomy" id="2738837"/>
    <lineage>
        <taxon>Bacteria</taxon>
        <taxon>Pseudomonadati</taxon>
        <taxon>Pseudomonadota</taxon>
        <taxon>Gammaproteobacteria</taxon>
        <taxon>Enterobacterales</taxon>
        <taxon>Budviciaceae</taxon>
        <taxon>Limnobaculum</taxon>
    </lineage>
</organism>
<evidence type="ECO:0000313" key="4">
    <source>
        <dbReference type="EMBL" id="MBK5176295.1"/>
    </source>
</evidence>
<dbReference type="Proteomes" id="UP001296969">
    <property type="component" value="Unassembled WGS sequence"/>
</dbReference>
<protein>
    <submittedName>
        <fullName evidence="4">PadR family transcriptional regulator</fullName>
    </submittedName>
</protein>
<dbReference type="EMBL" id="JADRCQ010000001">
    <property type="protein sequence ID" value="MBK5072986.1"/>
    <property type="molecule type" value="Genomic_DNA"/>
</dbReference>
<proteinExistence type="predicted"/>
<reference evidence="4 6" key="1">
    <citation type="submission" date="2020-11" db="EMBL/GenBank/DDBJ databases">
        <title>Insectihabitans protaetiae gen. nov. sp. nov. and Insectihabitans allomyrinae sp. nov., isolated from larvae of Protaetia brevitarsis seulensis and Allomyrina dichotoma, respectively.</title>
        <authorList>
            <person name="Lee S.D."/>
            <person name="Byeon Y.-S."/>
            <person name="Kim S.-M."/>
            <person name="Yang H.L."/>
            <person name="Kim I.S."/>
        </authorList>
    </citation>
    <scope>NUCLEOTIDE SEQUENCE</scope>
    <source>
        <strain evidence="4">CWB-B4</strain>
        <strain evidence="3 6">CWB-B43</strain>
    </source>
</reference>
<dbReference type="PANTHER" id="PTHR43252">
    <property type="entry name" value="TRANSCRIPTIONAL REGULATOR YQJI"/>
    <property type="match status" value="1"/>
</dbReference>
<feature type="compositionally biased region" description="Basic and acidic residues" evidence="1">
    <location>
        <begin position="30"/>
        <end position="44"/>
    </location>
</feature>
<gene>
    <name evidence="4" type="ORF">I2492_08165</name>
    <name evidence="3" type="ORF">I2493_08165</name>
</gene>
<dbReference type="InterPro" id="IPR005149">
    <property type="entry name" value="Tscrpt_reg_PadR_N"/>
</dbReference>
<evidence type="ECO:0000256" key="1">
    <source>
        <dbReference type="SAM" id="MobiDB-lite"/>
    </source>
</evidence>
<dbReference type="Pfam" id="PF03551">
    <property type="entry name" value="PadR"/>
    <property type="match status" value="1"/>
</dbReference>
<dbReference type="RefSeq" id="WP_179038141.1">
    <property type="nucleotide sequence ID" value="NZ_JABMLK010000001.1"/>
</dbReference>
<evidence type="ECO:0000313" key="3">
    <source>
        <dbReference type="EMBL" id="MBK5072986.1"/>
    </source>
</evidence>
<name>A0A9D7AHY5_9GAMM</name>